<dbReference type="EMBL" id="CAUOFW020001276">
    <property type="protein sequence ID" value="CAK9143017.1"/>
    <property type="molecule type" value="Genomic_DNA"/>
</dbReference>
<gene>
    <name evidence="4" type="ORF">ILEXP_LOCUS10713</name>
</gene>
<dbReference type="Gene3D" id="3.90.70.10">
    <property type="entry name" value="Cysteine proteinases"/>
    <property type="match status" value="1"/>
</dbReference>
<keyword evidence="2" id="KW-0472">Membrane</keyword>
<feature type="domain" description="Cathepsin propeptide inhibitor" evidence="3">
    <location>
        <begin position="92"/>
        <end position="148"/>
    </location>
</feature>
<comment type="caution">
    <text evidence="4">The sequence shown here is derived from an EMBL/GenBank/DDBJ whole genome shotgun (WGS) entry which is preliminary data.</text>
</comment>
<sequence length="216" mass="23749">MKYDLISSFHSPPSHSRRRGAEQSCGRRTMVGGGLTYAVSVAVLTYALTFSATLRASPRDPNIYQVTENPIPAHRKFIPNNHLLGTASELRFKSFMEKYGKTYSTTEEYVHRLGIFAGNLIRAAEHQALDPTAVHGVTQFSDLSEEEFETMFMGVKGGDGGGGTQLSGITIKAAAMEVRGLPESFDWRERGAVSEVKMQVSTVTVHLFGYTLSCYV</sequence>
<dbReference type="SUPFAM" id="SSF54001">
    <property type="entry name" value="Cysteine proteinases"/>
    <property type="match status" value="1"/>
</dbReference>
<protein>
    <recommendedName>
        <fullName evidence="3">Cathepsin propeptide inhibitor domain-containing protein</fullName>
    </recommendedName>
</protein>
<keyword evidence="5" id="KW-1185">Reference proteome</keyword>
<name>A0ABC8RE06_9AQUA</name>
<dbReference type="SMART" id="SM00848">
    <property type="entry name" value="Inhibitor_I29"/>
    <property type="match status" value="1"/>
</dbReference>
<dbReference type="Pfam" id="PF08246">
    <property type="entry name" value="Inhibitor_I29"/>
    <property type="match status" value="1"/>
</dbReference>
<organism evidence="4 5">
    <name type="scientific">Ilex paraguariensis</name>
    <name type="common">yerba mate</name>
    <dbReference type="NCBI Taxonomy" id="185542"/>
    <lineage>
        <taxon>Eukaryota</taxon>
        <taxon>Viridiplantae</taxon>
        <taxon>Streptophyta</taxon>
        <taxon>Embryophyta</taxon>
        <taxon>Tracheophyta</taxon>
        <taxon>Spermatophyta</taxon>
        <taxon>Magnoliopsida</taxon>
        <taxon>eudicotyledons</taxon>
        <taxon>Gunneridae</taxon>
        <taxon>Pentapetalae</taxon>
        <taxon>asterids</taxon>
        <taxon>campanulids</taxon>
        <taxon>Aquifoliales</taxon>
        <taxon>Aquifoliaceae</taxon>
        <taxon>Ilex</taxon>
    </lineage>
</organism>
<evidence type="ECO:0000256" key="1">
    <source>
        <dbReference type="SAM" id="MobiDB-lite"/>
    </source>
</evidence>
<proteinExistence type="predicted"/>
<dbReference type="InterPro" id="IPR013201">
    <property type="entry name" value="Prot_inhib_I29"/>
</dbReference>
<feature type="region of interest" description="Disordered" evidence="1">
    <location>
        <begin position="1"/>
        <end position="25"/>
    </location>
</feature>
<keyword evidence="2" id="KW-0812">Transmembrane</keyword>
<reference evidence="4 5" key="1">
    <citation type="submission" date="2024-02" db="EMBL/GenBank/DDBJ databases">
        <authorList>
            <person name="Vignale AGUSTIN F."/>
            <person name="Sosa J E."/>
            <person name="Modenutti C."/>
        </authorList>
    </citation>
    <scope>NUCLEOTIDE SEQUENCE [LARGE SCALE GENOMIC DNA]</scope>
</reference>
<dbReference type="Proteomes" id="UP001642360">
    <property type="component" value="Unassembled WGS sequence"/>
</dbReference>
<feature type="transmembrane region" description="Helical" evidence="2">
    <location>
        <begin position="34"/>
        <end position="54"/>
    </location>
</feature>
<dbReference type="InterPro" id="IPR038765">
    <property type="entry name" value="Papain-like_cys_pep_sf"/>
</dbReference>
<keyword evidence="2" id="KW-1133">Transmembrane helix</keyword>
<evidence type="ECO:0000313" key="5">
    <source>
        <dbReference type="Proteomes" id="UP001642360"/>
    </source>
</evidence>
<accession>A0ABC8RE06</accession>
<evidence type="ECO:0000259" key="3">
    <source>
        <dbReference type="SMART" id="SM00848"/>
    </source>
</evidence>
<evidence type="ECO:0000313" key="4">
    <source>
        <dbReference type="EMBL" id="CAK9143017.1"/>
    </source>
</evidence>
<evidence type="ECO:0000256" key="2">
    <source>
        <dbReference type="SAM" id="Phobius"/>
    </source>
</evidence>
<dbReference type="AlphaFoldDB" id="A0ABC8RE06"/>